<reference evidence="3" key="1">
    <citation type="submission" date="2025-08" db="UniProtKB">
        <authorList>
            <consortium name="RefSeq"/>
        </authorList>
    </citation>
    <scope>IDENTIFICATION</scope>
    <source>
        <tissue evidence="3">Blood</tissue>
    </source>
</reference>
<name>A0A2Y9JA87_ENHLU</name>
<evidence type="ECO:0000313" key="2">
    <source>
        <dbReference type="Proteomes" id="UP000248482"/>
    </source>
</evidence>
<feature type="compositionally biased region" description="Low complexity" evidence="1">
    <location>
        <begin position="40"/>
        <end position="55"/>
    </location>
</feature>
<dbReference type="GeneID" id="111146594"/>
<feature type="region of interest" description="Disordered" evidence="1">
    <location>
        <begin position="1"/>
        <end position="129"/>
    </location>
</feature>
<evidence type="ECO:0000313" key="3">
    <source>
        <dbReference type="RefSeq" id="XP_022357922.1"/>
    </source>
</evidence>
<dbReference type="RefSeq" id="XP_022357922.1">
    <property type="nucleotide sequence ID" value="XM_022502214.1"/>
</dbReference>
<evidence type="ECO:0000256" key="1">
    <source>
        <dbReference type="SAM" id="MobiDB-lite"/>
    </source>
</evidence>
<dbReference type="AlphaFoldDB" id="A0A2Y9JA87"/>
<gene>
    <name evidence="3" type="primary">LOC111146594</name>
</gene>
<accession>A0A2Y9JA87</accession>
<dbReference type="KEGG" id="elk:111146594"/>
<organism evidence="2 3">
    <name type="scientific">Enhydra lutris kenyoni</name>
    <name type="common">northern sea otter</name>
    <dbReference type="NCBI Taxonomy" id="391180"/>
    <lineage>
        <taxon>Eukaryota</taxon>
        <taxon>Metazoa</taxon>
        <taxon>Chordata</taxon>
        <taxon>Craniata</taxon>
        <taxon>Vertebrata</taxon>
        <taxon>Euteleostomi</taxon>
        <taxon>Mammalia</taxon>
        <taxon>Eutheria</taxon>
        <taxon>Laurasiatheria</taxon>
        <taxon>Carnivora</taxon>
        <taxon>Caniformia</taxon>
        <taxon>Musteloidea</taxon>
        <taxon>Mustelidae</taxon>
        <taxon>Lutrinae</taxon>
        <taxon>Enhydra</taxon>
    </lineage>
</organism>
<protein>
    <submittedName>
        <fullName evidence="3">Cuticle collagen 40-like</fullName>
    </submittedName>
</protein>
<keyword evidence="2" id="KW-1185">Reference proteome</keyword>
<feature type="compositionally biased region" description="Low complexity" evidence="1">
    <location>
        <begin position="8"/>
        <end position="25"/>
    </location>
</feature>
<sequence length="222" mass="22226">MSPGRAMLPLRLPGAGPGLLLSWPLGDGGASPPQTPPPKAAKASGAASASSRAHSGLCTALRAADSRAQRTKSSPSLSCLPGTPGPTPSNLPPGSDGAGGQDSSALGGLTPSQHRSPGRPGDQQSRRPRHGTLCVRATWMPLGLAWAAAVLACCPPQLPGRLVLRRDLRADGGLPRGGPGWVPAHTTGPATPGAVLRSSRAGGQGRLGEQGPQRGLHCPPLA</sequence>
<dbReference type="Proteomes" id="UP000248482">
    <property type="component" value="Unplaced"/>
</dbReference>
<proteinExistence type="predicted"/>
<feature type="region of interest" description="Disordered" evidence="1">
    <location>
        <begin position="175"/>
        <end position="222"/>
    </location>
</feature>